<evidence type="ECO:0000313" key="1">
    <source>
        <dbReference type="EMBL" id="KAL0905333.1"/>
    </source>
</evidence>
<dbReference type="EMBL" id="JANQDX010000018">
    <property type="protein sequence ID" value="KAL0905333.1"/>
    <property type="molecule type" value="Genomic_DNA"/>
</dbReference>
<proteinExistence type="predicted"/>
<dbReference type="PANTHER" id="PTHR21243">
    <property type="entry name" value="PROTEIN SCAI"/>
    <property type="match status" value="1"/>
</dbReference>
<sequence length="163" mass="18272">MPSSGMVVLGANNEKSSNTNLLDICGQQLCKFWRVGSKLIHAEIFGQQPGTSGQQLRRSGQQLFDFGRFVFCRSVLALYNLTFHQEEFLPSCLPDLPDCLHPESALSESVVLALANFFGVNGHFIFSKGTKVPELMADHRHLVSISCMNRLQIFMSCIQKKYE</sequence>
<dbReference type="Proteomes" id="UP001552299">
    <property type="component" value="Unassembled WGS sequence"/>
</dbReference>
<dbReference type="AlphaFoldDB" id="A0ABD0U055"/>
<keyword evidence="2" id="KW-1185">Reference proteome</keyword>
<protein>
    <submittedName>
        <fullName evidence="1">Uncharacterized protein</fullName>
    </submittedName>
</protein>
<evidence type="ECO:0000313" key="2">
    <source>
        <dbReference type="Proteomes" id="UP001552299"/>
    </source>
</evidence>
<comment type="caution">
    <text evidence="1">The sequence shown here is derived from an EMBL/GenBank/DDBJ whole genome shotgun (WGS) entry which is preliminary data.</text>
</comment>
<reference evidence="1 2" key="1">
    <citation type="journal article" date="2024" name="Plant Biotechnol. J.">
        <title>Dendrobium thyrsiflorum genome and its molecular insights into genes involved in important horticultural traits.</title>
        <authorList>
            <person name="Chen B."/>
            <person name="Wang J.Y."/>
            <person name="Zheng P.J."/>
            <person name="Li K.L."/>
            <person name="Liang Y.M."/>
            <person name="Chen X.F."/>
            <person name="Zhang C."/>
            <person name="Zhao X."/>
            <person name="He X."/>
            <person name="Zhang G.Q."/>
            <person name="Liu Z.J."/>
            <person name="Xu Q."/>
        </authorList>
    </citation>
    <scope>NUCLEOTIDE SEQUENCE [LARGE SCALE GENOMIC DNA]</scope>
    <source>
        <strain evidence="1">GZMU011</strain>
    </source>
</reference>
<accession>A0ABD0U055</accession>
<gene>
    <name evidence="1" type="ORF">M5K25_023745</name>
</gene>
<name>A0ABD0U055_DENTH</name>
<organism evidence="1 2">
    <name type="scientific">Dendrobium thyrsiflorum</name>
    <name type="common">Pinecone-like raceme dendrobium</name>
    <name type="synonym">Orchid</name>
    <dbReference type="NCBI Taxonomy" id="117978"/>
    <lineage>
        <taxon>Eukaryota</taxon>
        <taxon>Viridiplantae</taxon>
        <taxon>Streptophyta</taxon>
        <taxon>Embryophyta</taxon>
        <taxon>Tracheophyta</taxon>
        <taxon>Spermatophyta</taxon>
        <taxon>Magnoliopsida</taxon>
        <taxon>Liliopsida</taxon>
        <taxon>Asparagales</taxon>
        <taxon>Orchidaceae</taxon>
        <taxon>Epidendroideae</taxon>
        <taxon>Malaxideae</taxon>
        <taxon>Dendrobiinae</taxon>
        <taxon>Dendrobium</taxon>
    </lineage>
</organism>